<comment type="caution">
    <text evidence="1">The sequence shown here is derived from an EMBL/GenBank/DDBJ whole genome shotgun (WGS) entry which is preliminary data.</text>
</comment>
<sequence>MSGQLSLNTNSQHQNTNSQAPVAEAMTMSEIICFEHGSDTVQLYIGDSDQQDLDIKQLQSLRRDSAGLQRREKVRRRIDGVLPRRRLLQKWNRRMVKEAWIGRLGLITETLGVI</sequence>
<proteinExistence type="predicted"/>
<name>A0ACB7Y7H7_9ERIC</name>
<accession>A0ACB7Y7H7</accession>
<protein>
    <submittedName>
        <fullName evidence="1">Uncharacterized protein</fullName>
    </submittedName>
</protein>
<evidence type="ECO:0000313" key="1">
    <source>
        <dbReference type="EMBL" id="KAH7849266.1"/>
    </source>
</evidence>
<organism evidence="1 2">
    <name type="scientific">Vaccinium darrowii</name>
    <dbReference type="NCBI Taxonomy" id="229202"/>
    <lineage>
        <taxon>Eukaryota</taxon>
        <taxon>Viridiplantae</taxon>
        <taxon>Streptophyta</taxon>
        <taxon>Embryophyta</taxon>
        <taxon>Tracheophyta</taxon>
        <taxon>Spermatophyta</taxon>
        <taxon>Magnoliopsida</taxon>
        <taxon>eudicotyledons</taxon>
        <taxon>Gunneridae</taxon>
        <taxon>Pentapetalae</taxon>
        <taxon>asterids</taxon>
        <taxon>Ericales</taxon>
        <taxon>Ericaceae</taxon>
        <taxon>Vaccinioideae</taxon>
        <taxon>Vaccinieae</taxon>
        <taxon>Vaccinium</taxon>
    </lineage>
</organism>
<gene>
    <name evidence="1" type="ORF">Vadar_015381</name>
</gene>
<dbReference type="Proteomes" id="UP000828048">
    <property type="component" value="Chromosome 7"/>
</dbReference>
<keyword evidence="2" id="KW-1185">Reference proteome</keyword>
<evidence type="ECO:0000313" key="2">
    <source>
        <dbReference type="Proteomes" id="UP000828048"/>
    </source>
</evidence>
<reference evidence="1 2" key="1">
    <citation type="journal article" date="2021" name="Hortic Res">
        <title>High-quality reference genome and annotation aids understanding of berry development for evergreen blueberry (Vaccinium darrowii).</title>
        <authorList>
            <person name="Yu J."/>
            <person name="Hulse-Kemp A.M."/>
            <person name="Babiker E."/>
            <person name="Staton M."/>
        </authorList>
    </citation>
    <scope>NUCLEOTIDE SEQUENCE [LARGE SCALE GENOMIC DNA]</scope>
    <source>
        <strain evidence="2">cv. NJ 8807/NJ 8810</strain>
        <tissue evidence="1">Young leaf</tissue>
    </source>
</reference>
<dbReference type="EMBL" id="CM037157">
    <property type="protein sequence ID" value="KAH7849266.1"/>
    <property type="molecule type" value="Genomic_DNA"/>
</dbReference>